<dbReference type="AlphaFoldDB" id="A0A6A1VAU9"/>
<organism evidence="1 2">
    <name type="scientific">Morella rubra</name>
    <name type="common">Chinese bayberry</name>
    <dbReference type="NCBI Taxonomy" id="262757"/>
    <lineage>
        <taxon>Eukaryota</taxon>
        <taxon>Viridiplantae</taxon>
        <taxon>Streptophyta</taxon>
        <taxon>Embryophyta</taxon>
        <taxon>Tracheophyta</taxon>
        <taxon>Spermatophyta</taxon>
        <taxon>Magnoliopsida</taxon>
        <taxon>eudicotyledons</taxon>
        <taxon>Gunneridae</taxon>
        <taxon>Pentapetalae</taxon>
        <taxon>rosids</taxon>
        <taxon>fabids</taxon>
        <taxon>Fagales</taxon>
        <taxon>Myricaceae</taxon>
        <taxon>Morella</taxon>
    </lineage>
</organism>
<dbReference type="EMBL" id="RXIC02000024">
    <property type="protein sequence ID" value="KAB1209873.1"/>
    <property type="molecule type" value="Genomic_DNA"/>
</dbReference>
<accession>A0A6A1VAU9</accession>
<gene>
    <name evidence="1" type="ORF">CJ030_MR6G004355</name>
</gene>
<dbReference type="OrthoDB" id="767245at2759"/>
<evidence type="ECO:0000313" key="1">
    <source>
        <dbReference type="EMBL" id="KAB1209873.1"/>
    </source>
</evidence>
<dbReference type="Proteomes" id="UP000516437">
    <property type="component" value="Chromosome 6"/>
</dbReference>
<protein>
    <submittedName>
        <fullName evidence="1">Uncharacterized protein</fullName>
    </submittedName>
</protein>
<name>A0A6A1VAU9_9ROSI</name>
<sequence length="201" mass="23069">MERIREMEYMKLCMRKLALWFTRTFKPIMTHHELEPIMATLGFVGLSPSTATAPGAPITWKEYVYAAGCRHSKSGGSGSAEPPPKPRLPFPRIDGLHIYTYRAFLDAVTFYVDMDDISNLFHIRGMPFHPMHDQKWKWRRMEEDESVFVYKEGTLDQVTYNSYHFDKTSSNNGGNRCDSVVIRNKGNDPPVSCVVSLKDIV</sequence>
<comment type="caution">
    <text evidence="1">The sequence shown here is derived from an EMBL/GenBank/DDBJ whole genome shotgun (WGS) entry which is preliminary data.</text>
</comment>
<proteinExistence type="predicted"/>
<keyword evidence="2" id="KW-1185">Reference proteome</keyword>
<evidence type="ECO:0000313" key="2">
    <source>
        <dbReference type="Proteomes" id="UP000516437"/>
    </source>
</evidence>
<reference evidence="1 2" key="1">
    <citation type="journal article" date="2019" name="Plant Biotechnol. J.">
        <title>The red bayberry genome and genetic basis of sex determination.</title>
        <authorList>
            <person name="Jia H.M."/>
            <person name="Jia H.J."/>
            <person name="Cai Q.L."/>
            <person name="Wang Y."/>
            <person name="Zhao H.B."/>
            <person name="Yang W.F."/>
            <person name="Wang G.Y."/>
            <person name="Li Y.H."/>
            <person name="Zhan D.L."/>
            <person name="Shen Y.T."/>
            <person name="Niu Q.F."/>
            <person name="Chang L."/>
            <person name="Qiu J."/>
            <person name="Zhao L."/>
            <person name="Xie H.B."/>
            <person name="Fu W.Y."/>
            <person name="Jin J."/>
            <person name="Li X.W."/>
            <person name="Jiao Y."/>
            <person name="Zhou C.C."/>
            <person name="Tu T."/>
            <person name="Chai C.Y."/>
            <person name="Gao J.L."/>
            <person name="Fan L.J."/>
            <person name="van de Weg E."/>
            <person name="Wang J.Y."/>
            <person name="Gao Z.S."/>
        </authorList>
    </citation>
    <scope>NUCLEOTIDE SEQUENCE [LARGE SCALE GENOMIC DNA]</scope>
    <source>
        <tissue evidence="1">Leaves</tissue>
    </source>
</reference>